<dbReference type="KEGG" id="ery:CP97_01260"/>
<evidence type="ECO:0000256" key="2">
    <source>
        <dbReference type="ARBA" id="ARBA00022692"/>
    </source>
</evidence>
<dbReference type="PATRIC" id="fig|1648404.4.peg.268"/>
<dbReference type="Proteomes" id="UP000059113">
    <property type="component" value="Chromosome"/>
</dbReference>
<feature type="transmembrane region" description="Helical" evidence="5">
    <location>
        <begin position="399"/>
        <end position="426"/>
    </location>
</feature>
<feature type="transmembrane region" description="Helical" evidence="5">
    <location>
        <begin position="128"/>
        <end position="146"/>
    </location>
</feature>
<keyword evidence="4 5" id="KW-0472">Membrane</keyword>
<dbReference type="InterPro" id="IPR045979">
    <property type="entry name" value="DUF5935"/>
</dbReference>
<dbReference type="EMBL" id="CP011310">
    <property type="protein sequence ID" value="AKQ40970.1"/>
    <property type="molecule type" value="Genomic_DNA"/>
</dbReference>
<dbReference type="GO" id="GO:0016020">
    <property type="term" value="C:membrane"/>
    <property type="evidence" value="ECO:0007669"/>
    <property type="project" value="UniProtKB-SubCell"/>
</dbReference>
<dbReference type="InterPro" id="IPR007016">
    <property type="entry name" value="O-antigen_ligase-rel_domated"/>
</dbReference>
<reference evidence="8 9" key="1">
    <citation type="journal article" date="2015" name="Int. J. Syst. Evol. Microbiol.">
        <title>Erythrobacter atlanticus sp. nov., a bacterium from ocean sediment able to degrade polycyclic aromatic hydrocarbons.</title>
        <authorList>
            <person name="Zhuang L."/>
            <person name="Liu Y."/>
            <person name="Wang L."/>
            <person name="Wang W."/>
            <person name="Shao Z."/>
        </authorList>
    </citation>
    <scope>NUCLEOTIDE SEQUENCE [LARGE SCALE GENOMIC DNA]</scope>
    <source>
        <strain evidence="9">s21-N3</strain>
    </source>
</reference>
<dbReference type="STRING" id="1648404.CP97_01260"/>
<feature type="transmembrane region" description="Helical" evidence="5">
    <location>
        <begin position="41"/>
        <end position="64"/>
    </location>
</feature>
<dbReference type="OrthoDB" id="9772644at2"/>
<dbReference type="AlphaFoldDB" id="A0A0H4V8Z2"/>
<feature type="domain" description="DUF5935" evidence="7">
    <location>
        <begin position="1"/>
        <end position="193"/>
    </location>
</feature>
<evidence type="ECO:0000256" key="3">
    <source>
        <dbReference type="ARBA" id="ARBA00022989"/>
    </source>
</evidence>
<organism evidence="8 9">
    <name type="scientific">Aurantiacibacter atlanticus</name>
    <dbReference type="NCBI Taxonomy" id="1648404"/>
    <lineage>
        <taxon>Bacteria</taxon>
        <taxon>Pseudomonadati</taxon>
        <taxon>Pseudomonadota</taxon>
        <taxon>Alphaproteobacteria</taxon>
        <taxon>Sphingomonadales</taxon>
        <taxon>Erythrobacteraceae</taxon>
        <taxon>Aurantiacibacter</taxon>
    </lineage>
</organism>
<feature type="transmembrane region" description="Helical" evidence="5">
    <location>
        <begin position="239"/>
        <end position="260"/>
    </location>
</feature>
<comment type="subcellular location">
    <subcellularLocation>
        <location evidence="1">Membrane</location>
        <topology evidence="1">Multi-pass membrane protein</topology>
    </subcellularLocation>
</comment>
<keyword evidence="2 5" id="KW-0812">Transmembrane</keyword>
<dbReference type="PANTHER" id="PTHR37422:SF13">
    <property type="entry name" value="LIPOPOLYSACCHARIDE BIOSYNTHESIS PROTEIN PA4999-RELATED"/>
    <property type="match status" value="1"/>
</dbReference>
<feature type="transmembrane region" description="Helical" evidence="5">
    <location>
        <begin position="200"/>
        <end position="219"/>
    </location>
</feature>
<sequence length="458" mass="50713">MRDLVLLAFVAAVLVMGFKRPFLWVLLYIYVDIVSPQQIGWGIITSLSLSLVTFIAAFAGYVLLDNKQGSRLTLQQGLIIGLLAWCGYTTLGAVFQDTAWEKWDWVWKSLFFAAFLPLTLRTRLRLEAAVLVFTLSIAAIAINGGIKTVLGGGGYGTLTLLVDANSGIYEGSIISTAAIATIPLILFLARRGTVFAPGKLVWLFCAALILSCLLIPIGTNARTGLVCIAVLGVLLMRQARHRFVFAGLASVAMVLSLPFLPQEYVERMGTITGYQSDESASTRIAVWKWTYQYALANPMGGGFDAYRANSFTYQMPEVIGEGNNRQVTYREVTDEARAYHSSYFEMLGEQGWLGLFMWLLLHALGLWQMERIRRRESAKHADRDIWMHDLATGLQHAQIIVLVGAAFVGIAYQSFIFLLVAMQCALWSQWQMKRKGAGKAPLSQRLDEARKSTAIPAA</sequence>
<dbReference type="RefSeq" id="WP_048884452.1">
    <property type="nucleotide sequence ID" value="NZ_CP011310.1"/>
</dbReference>
<feature type="transmembrane region" description="Helical" evidence="5">
    <location>
        <begin position="76"/>
        <end position="93"/>
    </location>
</feature>
<keyword evidence="9" id="KW-1185">Reference proteome</keyword>
<dbReference type="InterPro" id="IPR051533">
    <property type="entry name" value="WaaL-like"/>
</dbReference>
<feature type="domain" description="O-antigen ligase-related" evidence="6">
    <location>
        <begin position="208"/>
        <end position="359"/>
    </location>
</feature>
<feature type="transmembrane region" description="Helical" evidence="5">
    <location>
        <begin position="105"/>
        <end position="121"/>
    </location>
</feature>
<gene>
    <name evidence="8" type="ORF">CP97_01260</name>
</gene>
<keyword evidence="3 5" id="KW-1133">Transmembrane helix</keyword>
<dbReference type="PANTHER" id="PTHR37422">
    <property type="entry name" value="TEICHURONIC ACID BIOSYNTHESIS PROTEIN TUAE"/>
    <property type="match status" value="1"/>
</dbReference>
<proteinExistence type="predicted"/>
<evidence type="ECO:0000313" key="9">
    <source>
        <dbReference type="Proteomes" id="UP000059113"/>
    </source>
</evidence>
<dbReference type="Pfam" id="PF04932">
    <property type="entry name" value="Wzy_C"/>
    <property type="match status" value="1"/>
</dbReference>
<evidence type="ECO:0000256" key="5">
    <source>
        <dbReference type="SAM" id="Phobius"/>
    </source>
</evidence>
<name>A0A0H4V8Z2_9SPHN</name>
<reference evidence="9" key="2">
    <citation type="submission" date="2015-04" db="EMBL/GenBank/DDBJ databases">
        <title>The complete genome sequence of Erythrobacter sp. s21-N3.</title>
        <authorList>
            <person name="Zhuang L."/>
            <person name="Liu Y."/>
            <person name="Shao Z."/>
        </authorList>
    </citation>
    <scope>NUCLEOTIDE SEQUENCE [LARGE SCALE GENOMIC DNA]</scope>
    <source>
        <strain evidence="9">s21-N3</strain>
    </source>
</reference>
<evidence type="ECO:0000256" key="1">
    <source>
        <dbReference type="ARBA" id="ARBA00004141"/>
    </source>
</evidence>
<accession>A0A0H4V8Z2</accession>
<dbReference type="NCBIfam" id="TIGR03097">
    <property type="entry name" value="PEP_O_lig_1"/>
    <property type="match status" value="1"/>
</dbReference>
<evidence type="ECO:0000259" key="7">
    <source>
        <dbReference type="Pfam" id="PF19358"/>
    </source>
</evidence>
<evidence type="ECO:0008006" key="10">
    <source>
        <dbReference type="Google" id="ProtNLM"/>
    </source>
</evidence>
<evidence type="ECO:0000259" key="6">
    <source>
        <dbReference type="Pfam" id="PF04932"/>
    </source>
</evidence>
<feature type="transmembrane region" description="Helical" evidence="5">
    <location>
        <begin position="166"/>
        <end position="188"/>
    </location>
</feature>
<protein>
    <recommendedName>
        <fullName evidence="10">Polymerase</fullName>
    </recommendedName>
</protein>
<dbReference type="InterPro" id="IPR017528">
    <property type="entry name" value="CHP03097O-antigen_lig-rel"/>
</dbReference>
<evidence type="ECO:0000256" key="4">
    <source>
        <dbReference type="ARBA" id="ARBA00023136"/>
    </source>
</evidence>
<dbReference type="Pfam" id="PF19358">
    <property type="entry name" value="DUF5935"/>
    <property type="match status" value="1"/>
</dbReference>
<feature type="transmembrane region" description="Helical" evidence="5">
    <location>
        <begin position="351"/>
        <end position="369"/>
    </location>
</feature>
<evidence type="ECO:0000313" key="8">
    <source>
        <dbReference type="EMBL" id="AKQ40970.1"/>
    </source>
</evidence>